<evidence type="ECO:0000313" key="3">
    <source>
        <dbReference type="EMBL" id="RNF18376.1"/>
    </source>
</evidence>
<dbReference type="OrthoDB" id="2420415at2759"/>
<dbReference type="AlphaFoldDB" id="A0A422PL02"/>
<feature type="domain" description="USP" evidence="2">
    <location>
        <begin position="1"/>
        <end position="160"/>
    </location>
</feature>
<dbReference type="GO" id="GO:0005829">
    <property type="term" value="C:cytosol"/>
    <property type="evidence" value="ECO:0007669"/>
    <property type="project" value="TreeGrafter"/>
</dbReference>
<feature type="region of interest" description="Disordered" evidence="1">
    <location>
        <begin position="192"/>
        <end position="250"/>
    </location>
</feature>
<reference evidence="3 4" key="1">
    <citation type="journal article" date="2018" name="BMC Genomics">
        <title>Genomic comparison of Trypanosoma conorhini and Trypanosoma rangeli to Trypanosoma cruzi strains of high and low virulence.</title>
        <authorList>
            <person name="Bradwell K.R."/>
            <person name="Koparde V.N."/>
            <person name="Matveyev A.V."/>
            <person name="Serrano M.G."/>
            <person name="Alves J.M."/>
            <person name="Parikh H."/>
            <person name="Huang B."/>
            <person name="Lee V."/>
            <person name="Espinosa-Alvarez O."/>
            <person name="Ortiz P.A."/>
            <person name="Costa-Martins A.G."/>
            <person name="Teixeira M.M."/>
            <person name="Buck G.A."/>
        </authorList>
    </citation>
    <scope>NUCLEOTIDE SEQUENCE [LARGE SCALE GENOMIC DNA]</scope>
    <source>
        <strain evidence="3 4">025E</strain>
    </source>
</reference>
<dbReference type="InterPro" id="IPR001394">
    <property type="entry name" value="Peptidase_C19_UCH"/>
</dbReference>
<protein>
    <submittedName>
        <fullName evidence="3">Ubiquitin hydrolase</fullName>
        <ecNumber evidence="3">3.4.-.-</ecNumber>
    </submittedName>
</protein>
<organism evidence="3 4">
    <name type="scientific">Trypanosoma conorhini</name>
    <dbReference type="NCBI Taxonomy" id="83891"/>
    <lineage>
        <taxon>Eukaryota</taxon>
        <taxon>Discoba</taxon>
        <taxon>Euglenozoa</taxon>
        <taxon>Kinetoplastea</taxon>
        <taxon>Metakinetoplastina</taxon>
        <taxon>Trypanosomatida</taxon>
        <taxon>Trypanosomatidae</taxon>
        <taxon>Trypanosoma</taxon>
    </lineage>
</organism>
<dbReference type="Gene3D" id="3.90.70.10">
    <property type="entry name" value="Cysteine proteinases"/>
    <property type="match status" value="1"/>
</dbReference>
<dbReference type="GO" id="GO:0004843">
    <property type="term" value="F:cysteine-type deubiquitinase activity"/>
    <property type="evidence" value="ECO:0007669"/>
    <property type="project" value="InterPro"/>
</dbReference>
<dbReference type="InterPro" id="IPR018200">
    <property type="entry name" value="USP_CS"/>
</dbReference>
<dbReference type="EC" id="3.4.-.-" evidence="3"/>
<evidence type="ECO:0000259" key="2">
    <source>
        <dbReference type="PROSITE" id="PS50235"/>
    </source>
</evidence>
<dbReference type="Pfam" id="PF00443">
    <property type="entry name" value="UCH"/>
    <property type="match status" value="1"/>
</dbReference>
<dbReference type="GeneID" id="40318133"/>
<gene>
    <name evidence="3" type="ORF">Tco025E_04522</name>
</gene>
<dbReference type="PROSITE" id="PS50235">
    <property type="entry name" value="USP_3"/>
    <property type="match status" value="1"/>
</dbReference>
<dbReference type="PROSITE" id="PS00973">
    <property type="entry name" value="USP_2"/>
    <property type="match status" value="1"/>
</dbReference>
<dbReference type="EMBL" id="MKKU01000234">
    <property type="protein sequence ID" value="RNF18376.1"/>
    <property type="molecule type" value="Genomic_DNA"/>
</dbReference>
<name>A0A422PL02_9TRYP</name>
<dbReference type="RefSeq" id="XP_029228461.1">
    <property type="nucleotide sequence ID" value="XM_029371432.1"/>
</dbReference>
<evidence type="ECO:0000256" key="1">
    <source>
        <dbReference type="SAM" id="MobiDB-lite"/>
    </source>
</evidence>
<feature type="compositionally biased region" description="Gly residues" evidence="1">
    <location>
        <begin position="207"/>
        <end position="217"/>
    </location>
</feature>
<dbReference type="InterPro" id="IPR038765">
    <property type="entry name" value="Papain-like_cys_pep_sf"/>
</dbReference>
<evidence type="ECO:0000313" key="4">
    <source>
        <dbReference type="Proteomes" id="UP000284403"/>
    </source>
</evidence>
<proteinExistence type="predicted"/>
<dbReference type="GO" id="GO:0005634">
    <property type="term" value="C:nucleus"/>
    <property type="evidence" value="ECO:0007669"/>
    <property type="project" value="TreeGrafter"/>
</dbReference>
<keyword evidence="3" id="KW-0378">Hydrolase</keyword>
<comment type="caution">
    <text evidence="3">The sequence shown here is derived from an EMBL/GenBank/DDBJ whole genome shotgun (WGS) entry which is preliminary data.</text>
</comment>
<dbReference type="Proteomes" id="UP000284403">
    <property type="component" value="Unassembled WGS sequence"/>
</dbReference>
<dbReference type="InterPro" id="IPR050164">
    <property type="entry name" value="Peptidase_C19"/>
</dbReference>
<dbReference type="GO" id="GO:0016579">
    <property type="term" value="P:protein deubiquitination"/>
    <property type="evidence" value="ECO:0007669"/>
    <property type="project" value="InterPro"/>
</dbReference>
<dbReference type="PANTHER" id="PTHR24006">
    <property type="entry name" value="UBIQUITIN CARBOXYL-TERMINAL HYDROLASE"/>
    <property type="match status" value="1"/>
</dbReference>
<sequence length="250" mass="26002">MQDSDIAGVPFYLILQLNRFHYHRETGNYEKVMDKVTINKDINVPVRVVMREGSCADGAEPTGEEAVAYRQIQYRLVAVVVHSGPSPRSGHYFTLLRSFADDAAAAVAAAEEDEDEDAWVLANDSMIAPLTSATAAGVLSGSNGVFGPSETPYIILYERCGNPPPASDALELPDAVVLPGKVEQLLRGLVLPAPHAPPTAHSQSGNGNDGGGGGGGGDDPDGDGAAGRRGSSADAVGLNNSFWGGGSPIF</sequence>
<accession>A0A422PL02</accession>
<keyword evidence="4" id="KW-1185">Reference proteome</keyword>
<dbReference type="InterPro" id="IPR028889">
    <property type="entry name" value="USP"/>
</dbReference>
<dbReference type="SUPFAM" id="SSF54001">
    <property type="entry name" value="Cysteine proteinases"/>
    <property type="match status" value="1"/>
</dbReference>